<evidence type="ECO:0000313" key="2">
    <source>
        <dbReference type="Proteomes" id="UP000195981"/>
    </source>
</evidence>
<organism evidence="1 2">
    <name type="scientific">Brachybacterium nesterenkovii</name>
    <dbReference type="NCBI Taxonomy" id="47847"/>
    <lineage>
        <taxon>Bacteria</taxon>
        <taxon>Bacillati</taxon>
        <taxon>Actinomycetota</taxon>
        <taxon>Actinomycetes</taxon>
        <taxon>Micrococcales</taxon>
        <taxon>Dermabacteraceae</taxon>
        <taxon>Brachybacterium</taxon>
    </lineage>
</organism>
<gene>
    <name evidence="1" type="ORF">FM110_04710</name>
</gene>
<accession>A0A1X6WX23</accession>
<name>A0A1X6WX23_9MICO</name>
<protein>
    <submittedName>
        <fullName evidence="1">Uncharacterized protein</fullName>
    </submittedName>
</protein>
<reference evidence="1 2" key="1">
    <citation type="submission" date="2017-02" db="EMBL/GenBank/DDBJ databases">
        <authorList>
            <person name="Peterson S.W."/>
        </authorList>
    </citation>
    <scope>NUCLEOTIDE SEQUENCE [LARGE SCALE GENOMIC DNA]</scope>
    <source>
        <strain evidence="1 2">CIP104813</strain>
    </source>
</reference>
<dbReference type="Proteomes" id="UP000195981">
    <property type="component" value="Unassembled WGS sequence"/>
</dbReference>
<dbReference type="AlphaFoldDB" id="A0A1X6WX23"/>
<sequence>MLVLEAYGWVTAVARGASLLITVQQAVAWCVRSRQCGARPASTPVIAAQRW</sequence>
<evidence type="ECO:0000313" key="1">
    <source>
        <dbReference type="EMBL" id="SLM90282.1"/>
    </source>
</evidence>
<proteinExistence type="predicted"/>
<keyword evidence="2" id="KW-1185">Reference proteome</keyword>
<dbReference type="EMBL" id="FWFG01000047">
    <property type="protein sequence ID" value="SLM90282.1"/>
    <property type="molecule type" value="Genomic_DNA"/>
</dbReference>